<dbReference type="Gene3D" id="2.130.10.10">
    <property type="entry name" value="YVTN repeat-like/Quinoprotein amine dehydrogenase"/>
    <property type="match status" value="2"/>
</dbReference>
<dbReference type="InterPro" id="IPR001680">
    <property type="entry name" value="WD40_rpt"/>
</dbReference>
<dbReference type="PROSITE" id="PS50294">
    <property type="entry name" value="WD_REPEATS_REGION"/>
    <property type="match status" value="2"/>
</dbReference>
<dbReference type="GO" id="GO:0019005">
    <property type="term" value="C:SCF ubiquitin ligase complex"/>
    <property type="evidence" value="ECO:0007669"/>
    <property type="project" value="InterPro"/>
</dbReference>
<dbReference type="Ensembl" id="ENSVKKT00000003465.1">
    <property type="protein sequence ID" value="ENSVKKP00000003372.1"/>
    <property type="gene ID" value="ENSVKKG00000002608.1"/>
</dbReference>
<dbReference type="Pfam" id="PF12937">
    <property type="entry name" value="F-box-like"/>
    <property type="match status" value="1"/>
</dbReference>
<evidence type="ECO:0000313" key="5">
    <source>
        <dbReference type="Proteomes" id="UP000694545"/>
    </source>
</evidence>
<dbReference type="AlphaFoldDB" id="A0A8D2KS76"/>
<dbReference type="PROSITE" id="PS50082">
    <property type="entry name" value="WD_REPEATS_2"/>
    <property type="match status" value="2"/>
</dbReference>
<dbReference type="InterPro" id="IPR015943">
    <property type="entry name" value="WD40/YVTN_repeat-like_dom_sf"/>
</dbReference>
<dbReference type="InterPro" id="IPR036047">
    <property type="entry name" value="F-box-like_dom_sf"/>
</dbReference>
<organism evidence="4 5">
    <name type="scientific">Varanus komodoensis</name>
    <name type="common">Komodo dragon</name>
    <dbReference type="NCBI Taxonomy" id="61221"/>
    <lineage>
        <taxon>Eukaryota</taxon>
        <taxon>Metazoa</taxon>
        <taxon>Chordata</taxon>
        <taxon>Craniata</taxon>
        <taxon>Vertebrata</taxon>
        <taxon>Euteleostomi</taxon>
        <taxon>Lepidosauria</taxon>
        <taxon>Squamata</taxon>
        <taxon>Bifurcata</taxon>
        <taxon>Unidentata</taxon>
        <taxon>Episquamata</taxon>
        <taxon>Toxicofera</taxon>
        <taxon>Anguimorpha</taxon>
        <taxon>Paleoanguimorpha</taxon>
        <taxon>Varanoidea</taxon>
        <taxon>Varanidae</taxon>
        <taxon>Varanus</taxon>
    </lineage>
</organism>
<dbReference type="OrthoDB" id="192402at2759"/>
<dbReference type="FunFam" id="2.130.10.10:FF:000305">
    <property type="entry name" value="F-box/WD repeat-containing protein 5 isoform X1"/>
    <property type="match status" value="1"/>
</dbReference>
<dbReference type="GeneID" id="123028385"/>
<dbReference type="SUPFAM" id="SSF50978">
    <property type="entry name" value="WD40 repeat-like"/>
    <property type="match status" value="1"/>
</dbReference>
<evidence type="ECO:0000313" key="4">
    <source>
        <dbReference type="Ensembl" id="ENSVKKP00000003372.1"/>
    </source>
</evidence>
<dbReference type="KEGG" id="vko:123028385"/>
<dbReference type="GO" id="GO:0080008">
    <property type="term" value="C:Cul4-RING E3 ubiquitin ligase complex"/>
    <property type="evidence" value="ECO:0007669"/>
    <property type="project" value="InterPro"/>
</dbReference>
<feature type="region of interest" description="Disordered" evidence="2">
    <location>
        <begin position="291"/>
        <end position="337"/>
    </location>
</feature>
<dbReference type="PANTHER" id="PTHR20995:SF17">
    <property type="entry name" value="F-BOX_WD REPEAT-CONTAINING PROTEIN 5"/>
    <property type="match status" value="1"/>
</dbReference>
<dbReference type="SMART" id="SM00320">
    <property type="entry name" value="WD40"/>
    <property type="match status" value="3"/>
</dbReference>
<gene>
    <name evidence="4" type="primary">FBXW5</name>
</gene>
<dbReference type="SMART" id="SM00256">
    <property type="entry name" value="FBOX"/>
    <property type="match status" value="1"/>
</dbReference>
<sequence length="591" mass="66009">MMRPGRRPPPRLPDSVLIEIFLHLDYADVLSAGLACRQWHAVAQDEVLWRELFYKYYRVARDVPRHPAASSWYGEFQRLFDTIPCVEAETLTEHSDQVVHLSFSHDGCLFASCSKDCTIKVWRNDLQPSLLHSASLKEFNWSYTQFSEFNADDSLLLVSGVFAGPHSSSSSGEIAVISLEDFQLLSRVHNKPAEVFGCWLNETHLISGNLHRIGYLTSCSVLWLSNAFQGIESENMNVVKRLFKIQNLNASTIRAAMVVDCGRYGPPGPPPGHKEPPQGEAAAPCRVVDLGSDSEDEEEEGRPQRVARQPGPEDSLWAGAGGGLGHLPTDTLEGPAQPGATELELETKVARLLAKTRTRPPQPDLLSGAGSDKKYLIFTTGCLTYLPHQIGIKQILPHQMTTTGPVLEEERNSDRFFDSLDHVIDFHGCIIGMGLSPDHRYLYVNSRAWPPGCVVSDPLRPPPAAREVDLHVLDLKTMTEAKRVLRAHRAHAPPDEGFIFLDVSKDFVASGAEDHHSYIWDRHYDICVAKLRHDDVVHSVAFSPVEQELLLTAGADSTIKVWRSPRMARILQAERPRPRRPLLSWATNQML</sequence>
<keyword evidence="1" id="KW-0853">WD repeat</keyword>
<dbReference type="OMA" id="NPRDSEM"/>
<dbReference type="PANTHER" id="PTHR20995">
    <property type="entry name" value="F-BOX/WD REPEAT-CONTAINING PROTEIN 5"/>
    <property type="match status" value="1"/>
</dbReference>
<evidence type="ECO:0000256" key="1">
    <source>
        <dbReference type="PROSITE-ProRule" id="PRU00221"/>
    </source>
</evidence>
<dbReference type="InterPro" id="IPR001810">
    <property type="entry name" value="F-box_dom"/>
</dbReference>
<proteinExistence type="predicted"/>
<dbReference type="PROSITE" id="PS50181">
    <property type="entry name" value="FBOX"/>
    <property type="match status" value="1"/>
</dbReference>
<dbReference type="Proteomes" id="UP000694545">
    <property type="component" value="Unplaced"/>
</dbReference>
<reference evidence="4" key="2">
    <citation type="submission" date="2025-09" db="UniProtKB">
        <authorList>
            <consortium name="Ensembl"/>
        </authorList>
    </citation>
    <scope>IDENTIFICATION</scope>
</reference>
<dbReference type="RefSeq" id="XP_044296087.1">
    <property type="nucleotide sequence ID" value="XM_044440152.1"/>
</dbReference>
<reference evidence="4" key="1">
    <citation type="submission" date="2025-08" db="UniProtKB">
        <authorList>
            <consortium name="Ensembl"/>
        </authorList>
    </citation>
    <scope>IDENTIFICATION</scope>
</reference>
<feature type="repeat" description="WD" evidence="1">
    <location>
        <begin position="530"/>
        <end position="562"/>
    </location>
</feature>
<accession>A0A8D2KS76</accession>
<dbReference type="Gene3D" id="1.20.1280.50">
    <property type="match status" value="1"/>
</dbReference>
<protein>
    <submittedName>
        <fullName evidence="4">F-box and WD repeat domain containing 5</fullName>
    </submittedName>
</protein>
<dbReference type="InterPro" id="IPR036322">
    <property type="entry name" value="WD40_repeat_dom_sf"/>
</dbReference>
<keyword evidence="5" id="KW-1185">Reference proteome</keyword>
<evidence type="ECO:0000256" key="2">
    <source>
        <dbReference type="SAM" id="MobiDB-lite"/>
    </source>
</evidence>
<dbReference type="InterPro" id="IPR042508">
    <property type="entry name" value="FBXW5"/>
</dbReference>
<dbReference type="SUPFAM" id="SSF81383">
    <property type="entry name" value="F-box domain"/>
    <property type="match status" value="1"/>
</dbReference>
<name>A0A8D2KS76_VARKO</name>
<dbReference type="Pfam" id="PF00400">
    <property type="entry name" value="WD40"/>
    <property type="match status" value="2"/>
</dbReference>
<evidence type="ECO:0000259" key="3">
    <source>
        <dbReference type="PROSITE" id="PS50181"/>
    </source>
</evidence>
<dbReference type="GO" id="GO:0016567">
    <property type="term" value="P:protein ubiquitination"/>
    <property type="evidence" value="ECO:0007669"/>
    <property type="project" value="InterPro"/>
</dbReference>
<feature type="repeat" description="WD" evidence="1">
    <location>
        <begin position="91"/>
        <end position="122"/>
    </location>
</feature>
<feature type="domain" description="F-box" evidence="3">
    <location>
        <begin position="6"/>
        <end position="52"/>
    </location>
</feature>
<dbReference type="CTD" id="54461"/>